<dbReference type="eggNOG" id="KOG0179">
    <property type="taxonomic scope" value="Eukaryota"/>
</dbReference>
<proteinExistence type="predicted"/>
<dbReference type="PANTHER" id="PTHR32194:SF2">
    <property type="entry name" value="PROTEASOME SUBUNIT BETA TYPE-1"/>
    <property type="match status" value="1"/>
</dbReference>
<dbReference type="CDD" id="cd03757">
    <property type="entry name" value="proteasome_beta_type_1"/>
    <property type="match status" value="1"/>
</dbReference>
<keyword evidence="3" id="KW-0647">Proteasome</keyword>
<dbReference type="InterPro" id="IPR029055">
    <property type="entry name" value="Ntn_hydrolases_N"/>
</dbReference>
<evidence type="ECO:0000256" key="5">
    <source>
        <dbReference type="ARBA" id="ARBA00026071"/>
    </source>
</evidence>
<dbReference type="Pfam" id="PF00227">
    <property type="entry name" value="Proteasome"/>
    <property type="match status" value="1"/>
</dbReference>
<protein>
    <recommendedName>
        <fullName evidence="8">Proteasome subunit beta</fullName>
    </recommendedName>
</protein>
<evidence type="ECO:0000256" key="4">
    <source>
        <dbReference type="ARBA" id="ARBA00023242"/>
    </source>
</evidence>
<dbReference type="HOGENOM" id="CLU_035750_1_1_1"/>
<keyword evidence="2" id="KW-0963">Cytoplasm</keyword>
<dbReference type="SUPFAM" id="SSF56235">
    <property type="entry name" value="N-terminal nucleophile aminohydrolases (Ntn hydrolases)"/>
    <property type="match status" value="1"/>
</dbReference>
<organism evidence="6 7">
    <name type="scientific">Tetranychus urticae</name>
    <name type="common">Two-spotted spider mite</name>
    <dbReference type="NCBI Taxonomy" id="32264"/>
    <lineage>
        <taxon>Eukaryota</taxon>
        <taxon>Metazoa</taxon>
        <taxon>Ecdysozoa</taxon>
        <taxon>Arthropoda</taxon>
        <taxon>Chelicerata</taxon>
        <taxon>Arachnida</taxon>
        <taxon>Acari</taxon>
        <taxon>Acariformes</taxon>
        <taxon>Trombidiformes</taxon>
        <taxon>Prostigmata</taxon>
        <taxon>Eleutherengona</taxon>
        <taxon>Raphignathae</taxon>
        <taxon>Tetranychoidea</taxon>
        <taxon>Tetranychidae</taxon>
        <taxon>Tetranychus</taxon>
    </lineage>
</organism>
<sequence>MFKEMQSLANAQMTDASPHKVAGFYPYADNGGTLAAIAGDGFVVIGGDTRLTTGYQIYSREASKLTKLTDKTIIGSCGCWCDSLTFTKGLHIRLQYYLYENNKPISTNATAQLVSNMLYQKRFFPYYVSTIVAGLDADNQGAVYSYDPVGSTERHRYRAQGTAGSLIQPFLDCVLGRGNQTAPEPEKLTKEQAMIYLKDAFMSAAEREIGCGDFLQIMIVTPQGVEEERFKLRKD</sequence>
<evidence type="ECO:0000313" key="7">
    <source>
        <dbReference type="Proteomes" id="UP000015104"/>
    </source>
</evidence>
<dbReference type="PROSITE" id="PS51476">
    <property type="entry name" value="PROTEASOME_BETA_2"/>
    <property type="match status" value="1"/>
</dbReference>
<dbReference type="EnsemblMetazoa" id="tetur07g02570.1">
    <property type="protein sequence ID" value="tetur07g02570.1"/>
    <property type="gene ID" value="tetur07g02570"/>
</dbReference>
<dbReference type="KEGG" id="tut:107361926"/>
<keyword evidence="4" id="KW-0539">Nucleus</keyword>
<evidence type="ECO:0000256" key="3">
    <source>
        <dbReference type="ARBA" id="ARBA00022942"/>
    </source>
</evidence>
<gene>
    <name evidence="6" type="primary">107361926</name>
</gene>
<name>T1K8U0_TETUR</name>
<evidence type="ECO:0000256" key="1">
    <source>
        <dbReference type="ARBA" id="ARBA00004123"/>
    </source>
</evidence>
<evidence type="ECO:0008006" key="8">
    <source>
        <dbReference type="Google" id="ProtNLM"/>
    </source>
</evidence>
<dbReference type="EMBL" id="CAEY01001882">
    <property type="status" value="NOT_ANNOTATED_CDS"/>
    <property type="molecule type" value="Genomic_DNA"/>
</dbReference>
<dbReference type="AlphaFoldDB" id="T1K8U0"/>
<evidence type="ECO:0000256" key="2">
    <source>
        <dbReference type="ARBA" id="ARBA00022490"/>
    </source>
</evidence>
<dbReference type="Proteomes" id="UP000015104">
    <property type="component" value="Unassembled WGS sequence"/>
</dbReference>
<comment type="subunit">
    <text evidence="5">The 26S proteasome consists of a 20S proteasome core and two 19S regulatory subunits. The 20S proteasome core is composed of 28 subunits that are arranged in four stacked rings, resulting in a barrel-shaped structure. The two end rings are each formed by seven alpha subunits, and the two central rings are each formed by seven beta subunits. The catalytic chamber with the active sites is on the inside of the barrel.</text>
</comment>
<reference evidence="7" key="1">
    <citation type="submission" date="2011-08" db="EMBL/GenBank/DDBJ databases">
        <authorList>
            <person name="Rombauts S."/>
        </authorList>
    </citation>
    <scope>NUCLEOTIDE SEQUENCE</scope>
    <source>
        <strain evidence="7">London</strain>
    </source>
</reference>
<keyword evidence="7" id="KW-1185">Reference proteome</keyword>
<dbReference type="GO" id="GO:0005737">
    <property type="term" value="C:cytoplasm"/>
    <property type="evidence" value="ECO:0007669"/>
    <property type="project" value="TreeGrafter"/>
</dbReference>
<comment type="subcellular location">
    <subcellularLocation>
        <location evidence="1">Nucleus</location>
    </subcellularLocation>
</comment>
<dbReference type="InterPro" id="IPR023333">
    <property type="entry name" value="Proteasome_suB-type"/>
</dbReference>
<dbReference type="InterPro" id="IPR001353">
    <property type="entry name" value="Proteasome_sua/b"/>
</dbReference>
<dbReference type="PANTHER" id="PTHR32194">
    <property type="entry name" value="METALLOPROTEASE TLDD"/>
    <property type="match status" value="1"/>
</dbReference>
<evidence type="ECO:0000313" key="6">
    <source>
        <dbReference type="EnsemblMetazoa" id="tetur07g02570.1"/>
    </source>
</evidence>
<dbReference type="Gene3D" id="3.60.20.10">
    <property type="entry name" value="Glutamine Phosphoribosylpyrophosphate, subunit 1, domain 1"/>
    <property type="match status" value="1"/>
</dbReference>
<reference evidence="6" key="2">
    <citation type="submission" date="2015-06" db="UniProtKB">
        <authorList>
            <consortium name="EnsemblMetazoa"/>
        </authorList>
    </citation>
    <scope>IDENTIFICATION</scope>
</reference>
<accession>T1K8U0</accession>
<dbReference type="GO" id="GO:0005839">
    <property type="term" value="C:proteasome core complex"/>
    <property type="evidence" value="ECO:0007669"/>
    <property type="project" value="InterPro"/>
</dbReference>
<dbReference type="FunFam" id="3.60.20.10:FF:000027">
    <property type="entry name" value="Proteasome subunit beta type-6"/>
    <property type="match status" value="1"/>
</dbReference>
<dbReference type="GO" id="GO:0051603">
    <property type="term" value="P:proteolysis involved in protein catabolic process"/>
    <property type="evidence" value="ECO:0007669"/>
    <property type="project" value="InterPro"/>
</dbReference>
<dbReference type="STRING" id="32264.T1K8U0"/>
<dbReference type="OrthoDB" id="268479at2759"/>
<dbReference type="GO" id="GO:0005634">
    <property type="term" value="C:nucleus"/>
    <property type="evidence" value="ECO:0007669"/>
    <property type="project" value="UniProtKB-SubCell"/>
</dbReference>
<dbReference type="OMA" id="CSGCWCD"/>